<sequence>LSSAPVLTGAGRRSRGDRSSEIPGLLPFPSPTMFTTTPSFPGAGAGGGGGFEQTSGGMHPYPVYQVGGVGGVGGVEQMSSGLLYPYPLYPPVVGMGGAGGIGGGVGGLGGFVVQHQVDGSRKRAREPDHGAGEHRAVESDDPGGPASKRRAGAQDVLFRMVVPSKHIGRVIGKEGSRIRQIREETGANIKIADPIVGLRWLHSNLLQPDRPFSKPHEERVIIISSAADEGKISNAETALYSIAKAILKENDDAAEASIVGAGHVTANAIRLLIAGSQAGCLIGLSGQTIEQIRNSSGAAITILAPNQLPLCASAHDSDRVVQLSGDVPEVLKALEKIGCMLRENPSTKVVSIRPSYNSSLPCANPSNLQVPPAEYVTSEMTIMEKFVGGLIGRNGYNISRIRNVSGATIKVTGHKGENTRQIYFGGSAQQVAVARMLVENYLYSQLMPQNVS</sequence>
<feature type="compositionally biased region" description="Basic and acidic residues" evidence="3">
    <location>
        <begin position="118"/>
        <end position="138"/>
    </location>
</feature>
<evidence type="ECO:0000256" key="3">
    <source>
        <dbReference type="SAM" id="MobiDB-lite"/>
    </source>
</evidence>
<protein>
    <submittedName>
        <fullName evidence="5">Poly(RC)-binding protein 4</fullName>
    </submittedName>
</protein>
<dbReference type="CDD" id="cd22460">
    <property type="entry name" value="KH-I_PEPPER_rpt2_like"/>
    <property type="match status" value="1"/>
</dbReference>
<dbReference type="SUPFAM" id="SSF54791">
    <property type="entry name" value="Eukaryotic type KH-domain (KH-domain type I)"/>
    <property type="match status" value="3"/>
</dbReference>
<evidence type="ECO:0000256" key="2">
    <source>
        <dbReference type="PROSITE-ProRule" id="PRU00117"/>
    </source>
</evidence>
<dbReference type="InterPro" id="IPR004088">
    <property type="entry name" value="KH_dom_type_1"/>
</dbReference>
<dbReference type="InterPro" id="IPR036612">
    <property type="entry name" value="KH_dom_type_1_sf"/>
</dbReference>
<feature type="region of interest" description="Disordered" evidence="3">
    <location>
        <begin position="117"/>
        <end position="150"/>
    </location>
</feature>
<accession>A0A1D1XS01</accession>
<dbReference type="GO" id="GO:0003723">
    <property type="term" value="F:RNA binding"/>
    <property type="evidence" value="ECO:0007669"/>
    <property type="project" value="UniProtKB-UniRule"/>
</dbReference>
<keyword evidence="2" id="KW-0694">RNA-binding</keyword>
<evidence type="ECO:0000313" key="5">
    <source>
        <dbReference type="EMBL" id="JAT45144.1"/>
    </source>
</evidence>
<feature type="non-terminal residue" evidence="5">
    <location>
        <position position="1"/>
    </location>
</feature>
<name>A0A1D1XS01_9ARAE</name>
<keyword evidence="1" id="KW-0677">Repeat</keyword>
<feature type="domain" description="K Homology" evidence="4">
    <location>
        <begin position="154"/>
        <end position="244"/>
    </location>
</feature>
<dbReference type="AlphaFoldDB" id="A0A1D1XS01"/>
<evidence type="ECO:0000256" key="1">
    <source>
        <dbReference type="ARBA" id="ARBA00022737"/>
    </source>
</evidence>
<gene>
    <name evidence="5" type="primary">PCBP4_0</name>
    <name evidence="5" type="ORF">g.49455</name>
</gene>
<feature type="region of interest" description="Disordered" evidence="3">
    <location>
        <begin position="1"/>
        <end position="31"/>
    </location>
</feature>
<dbReference type="EMBL" id="GDJX01022792">
    <property type="protein sequence ID" value="JAT45144.1"/>
    <property type="molecule type" value="Transcribed_RNA"/>
</dbReference>
<feature type="domain" description="K Homology" evidence="4">
    <location>
        <begin position="265"/>
        <end position="342"/>
    </location>
</feature>
<dbReference type="PANTHER" id="PTHR10288">
    <property type="entry name" value="KH DOMAIN CONTAINING RNA BINDING PROTEIN"/>
    <property type="match status" value="1"/>
</dbReference>
<proteinExistence type="predicted"/>
<reference evidence="5" key="1">
    <citation type="submission" date="2015-07" db="EMBL/GenBank/DDBJ databases">
        <title>Transcriptome Assembly of Anthurium amnicola.</title>
        <authorList>
            <person name="Suzuki J."/>
        </authorList>
    </citation>
    <scope>NUCLEOTIDE SEQUENCE</scope>
</reference>
<dbReference type="Pfam" id="PF00013">
    <property type="entry name" value="KH_1"/>
    <property type="match status" value="3"/>
</dbReference>
<dbReference type="PROSITE" id="PS50084">
    <property type="entry name" value="KH_TYPE_1"/>
    <property type="match status" value="3"/>
</dbReference>
<feature type="domain" description="K Homology" evidence="4">
    <location>
        <begin position="374"/>
        <end position="443"/>
    </location>
</feature>
<dbReference type="Gene3D" id="3.30.1370.10">
    <property type="entry name" value="K Homology domain, type 1"/>
    <property type="match status" value="3"/>
</dbReference>
<dbReference type="InterPro" id="IPR004087">
    <property type="entry name" value="KH_dom"/>
</dbReference>
<organism evidence="5">
    <name type="scientific">Anthurium amnicola</name>
    <dbReference type="NCBI Taxonomy" id="1678845"/>
    <lineage>
        <taxon>Eukaryota</taxon>
        <taxon>Viridiplantae</taxon>
        <taxon>Streptophyta</taxon>
        <taxon>Embryophyta</taxon>
        <taxon>Tracheophyta</taxon>
        <taxon>Spermatophyta</taxon>
        <taxon>Magnoliopsida</taxon>
        <taxon>Liliopsida</taxon>
        <taxon>Araceae</taxon>
        <taxon>Pothoideae</taxon>
        <taxon>Potheae</taxon>
        <taxon>Anthurium</taxon>
    </lineage>
</organism>
<evidence type="ECO:0000259" key="4">
    <source>
        <dbReference type="SMART" id="SM00322"/>
    </source>
</evidence>
<dbReference type="SMART" id="SM00322">
    <property type="entry name" value="KH"/>
    <property type="match status" value="3"/>
</dbReference>